<feature type="domain" description="PGG" evidence="9">
    <location>
        <begin position="221"/>
        <end position="343"/>
    </location>
</feature>
<protein>
    <recommendedName>
        <fullName evidence="9">PGG domain-containing protein</fullName>
    </recommendedName>
</protein>
<dbReference type="PROSITE" id="PS50088">
    <property type="entry name" value="ANK_REPEAT"/>
    <property type="match status" value="2"/>
</dbReference>
<reference evidence="10" key="1">
    <citation type="submission" date="2020-06" db="EMBL/GenBank/DDBJ databases">
        <authorList>
            <person name="Li T."/>
            <person name="Hu X."/>
            <person name="Zhang T."/>
            <person name="Song X."/>
            <person name="Zhang H."/>
            <person name="Dai N."/>
            <person name="Sheng W."/>
            <person name="Hou X."/>
            <person name="Wei L."/>
        </authorList>
    </citation>
    <scope>NUCLEOTIDE SEQUENCE</scope>
    <source>
        <strain evidence="10">K16</strain>
        <tissue evidence="10">Leaf</tissue>
    </source>
</reference>
<dbReference type="AlphaFoldDB" id="A0AAE1WX04"/>
<dbReference type="SMART" id="SM00248">
    <property type="entry name" value="ANK"/>
    <property type="match status" value="4"/>
</dbReference>
<feature type="transmembrane region" description="Helical" evidence="8">
    <location>
        <begin position="229"/>
        <end position="246"/>
    </location>
</feature>
<evidence type="ECO:0000256" key="8">
    <source>
        <dbReference type="SAM" id="Phobius"/>
    </source>
</evidence>
<dbReference type="EMBL" id="JACGWL010000006">
    <property type="protein sequence ID" value="KAK4401243.1"/>
    <property type="molecule type" value="Genomic_DNA"/>
</dbReference>
<dbReference type="PROSITE" id="PS50297">
    <property type="entry name" value="ANK_REP_REGION"/>
    <property type="match status" value="2"/>
</dbReference>
<feature type="transmembrane region" description="Helical" evidence="8">
    <location>
        <begin position="287"/>
        <end position="307"/>
    </location>
</feature>
<organism evidence="10 11">
    <name type="scientific">Sesamum angolense</name>
    <dbReference type="NCBI Taxonomy" id="2727404"/>
    <lineage>
        <taxon>Eukaryota</taxon>
        <taxon>Viridiplantae</taxon>
        <taxon>Streptophyta</taxon>
        <taxon>Embryophyta</taxon>
        <taxon>Tracheophyta</taxon>
        <taxon>Spermatophyta</taxon>
        <taxon>Magnoliopsida</taxon>
        <taxon>eudicotyledons</taxon>
        <taxon>Gunneridae</taxon>
        <taxon>Pentapetalae</taxon>
        <taxon>asterids</taxon>
        <taxon>lamiids</taxon>
        <taxon>Lamiales</taxon>
        <taxon>Pedaliaceae</taxon>
        <taxon>Sesamum</taxon>
    </lineage>
</organism>
<comment type="caution">
    <text evidence="10">The sequence shown here is derived from an EMBL/GenBank/DDBJ whole genome shotgun (WGS) entry which is preliminary data.</text>
</comment>
<feature type="transmembrane region" description="Helical" evidence="8">
    <location>
        <begin position="355"/>
        <end position="376"/>
    </location>
</feature>
<keyword evidence="4 8" id="KW-1133">Transmembrane helix</keyword>
<proteinExistence type="predicted"/>
<keyword evidence="5 7" id="KW-0040">ANK repeat</keyword>
<keyword evidence="2 8" id="KW-0812">Transmembrane</keyword>
<dbReference type="PANTHER" id="PTHR24186">
    <property type="entry name" value="PROTEIN PHOSPHATASE 1 REGULATORY SUBUNIT"/>
    <property type="match status" value="1"/>
</dbReference>
<gene>
    <name evidence="10" type="ORF">Sango_1230400</name>
</gene>
<reference evidence="10" key="2">
    <citation type="journal article" date="2024" name="Plant">
        <title>Genomic evolution and insights into agronomic trait innovations of Sesamum species.</title>
        <authorList>
            <person name="Miao H."/>
            <person name="Wang L."/>
            <person name="Qu L."/>
            <person name="Liu H."/>
            <person name="Sun Y."/>
            <person name="Le M."/>
            <person name="Wang Q."/>
            <person name="Wei S."/>
            <person name="Zheng Y."/>
            <person name="Lin W."/>
            <person name="Duan Y."/>
            <person name="Cao H."/>
            <person name="Xiong S."/>
            <person name="Wang X."/>
            <person name="Wei L."/>
            <person name="Li C."/>
            <person name="Ma Q."/>
            <person name="Ju M."/>
            <person name="Zhao R."/>
            <person name="Li G."/>
            <person name="Mu C."/>
            <person name="Tian Q."/>
            <person name="Mei H."/>
            <person name="Zhang T."/>
            <person name="Gao T."/>
            <person name="Zhang H."/>
        </authorList>
    </citation>
    <scope>NUCLEOTIDE SEQUENCE</scope>
    <source>
        <strain evidence="10">K16</strain>
    </source>
</reference>
<dbReference type="PANTHER" id="PTHR24186:SF37">
    <property type="entry name" value="PGG DOMAIN-CONTAINING PROTEIN"/>
    <property type="match status" value="1"/>
</dbReference>
<evidence type="ECO:0000313" key="10">
    <source>
        <dbReference type="EMBL" id="KAK4401243.1"/>
    </source>
</evidence>
<dbReference type="Pfam" id="PF13962">
    <property type="entry name" value="PGG"/>
    <property type="match status" value="1"/>
</dbReference>
<evidence type="ECO:0000256" key="5">
    <source>
        <dbReference type="ARBA" id="ARBA00023043"/>
    </source>
</evidence>
<dbReference type="Gene3D" id="1.25.40.20">
    <property type="entry name" value="Ankyrin repeat-containing domain"/>
    <property type="match status" value="2"/>
</dbReference>
<dbReference type="GO" id="GO:0005886">
    <property type="term" value="C:plasma membrane"/>
    <property type="evidence" value="ECO:0007669"/>
    <property type="project" value="TreeGrafter"/>
</dbReference>
<comment type="subcellular location">
    <subcellularLocation>
        <location evidence="1">Membrane</location>
        <topology evidence="1">Multi-pass membrane protein</topology>
    </subcellularLocation>
</comment>
<dbReference type="SUPFAM" id="SSF48403">
    <property type="entry name" value="Ankyrin repeat"/>
    <property type="match status" value="1"/>
</dbReference>
<evidence type="ECO:0000256" key="2">
    <source>
        <dbReference type="ARBA" id="ARBA00022692"/>
    </source>
</evidence>
<name>A0AAE1WX04_9LAMI</name>
<evidence type="ECO:0000259" key="9">
    <source>
        <dbReference type="Pfam" id="PF13962"/>
    </source>
</evidence>
<keyword evidence="11" id="KW-1185">Reference proteome</keyword>
<evidence type="ECO:0000256" key="4">
    <source>
        <dbReference type="ARBA" id="ARBA00022989"/>
    </source>
</evidence>
<dbReference type="InterPro" id="IPR026961">
    <property type="entry name" value="PGG_dom"/>
</dbReference>
<evidence type="ECO:0000313" key="11">
    <source>
        <dbReference type="Proteomes" id="UP001289374"/>
    </source>
</evidence>
<dbReference type="Pfam" id="PF12796">
    <property type="entry name" value="Ank_2"/>
    <property type="match status" value="2"/>
</dbReference>
<dbReference type="InterPro" id="IPR036770">
    <property type="entry name" value="Ankyrin_rpt-contain_sf"/>
</dbReference>
<feature type="repeat" description="ANK" evidence="7">
    <location>
        <begin position="146"/>
        <end position="168"/>
    </location>
</feature>
<keyword evidence="6 8" id="KW-0472">Membrane</keyword>
<evidence type="ECO:0000256" key="6">
    <source>
        <dbReference type="ARBA" id="ARBA00023136"/>
    </source>
</evidence>
<evidence type="ECO:0000256" key="1">
    <source>
        <dbReference type="ARBA" id="ARBA00004141"/>
    </source>
</evidence>
<sequence length="409" mass="45682">MLGEVAEKKLYDAAAKGDAQALRDLLDQDPLLLDRVSFTCSNKTPLHVAAMHGHLPIVQEILNQNRLLAEELDSQKSSALHIASAKGHESHVQVLAGLVQTAPRAAWEKLDRGQNVVHLCVIHCQLESLKILAQNLSEILNAEDYDGDSVLHLAVRFKQVETVRYLVESTNIDKNAKNCKGQTPLLILEQTPTDDRTTAAIRNFLGPRLCTSTSTQTQPAKWLTRKRDSIMVVAILIATMAFQAGVNPAGGLWQDNLTQDSQGNPVPNPHRAGEAIMAYNHPKVFKIFLRSNTVAFVSSLSTILLLISGLPFRRRLFMWALMAIMWLAVTSIAVSYAAAIVVVTPREDKESLGHVIWTGITVWWIVMGVLLLVNTLRLMNRWLQSKGVTLWRPQWFRNFVEHYSSNHEV</sequence>
<evidence type="ECO:0000256" key="3">
    <source>
        <dbReference type="ARBA" id="ARBA00022737"/>
    </source>
</evidence>
<accession>A0AAE1WX04</accession>
<feature type="transmembrane region" description="Helical" evidence="8">
    <location>
        <begin position="319"/>
        <end position="343"/>
    </location>
</feature>
<dbReference type="InterPro" id="IPR002110">
    <property type="entry name" value="Ankyrin_rpt"/>
</dbReference>
<dbReference type="Proteomes" id="UP001289374">
    <property type="component" value="Unassembled WGS sequence"/>
</dbReference>
<feature type="repeat" description="ANK" evidence="7">
    <location>
        <begin position="41"/>
        <end position="65"/>
    </location>
</feature>
<keyword evidence="3" id="KW-0677">Repeat</keyword>
<evidence type="ECO:0000256" key="7">
    <source>
        <dbReference type="PROSITE-ProRule" id="PRU00023"/>
    </source>
</evidence>